<evidence type="ECO:0000313" key="3">
    <source>
        <dbReference type="Proteomes" id="UP000314294"/>
    </source>
</evidence>
<dbReference type="AlphaFoldDB" id="A0A4Z2H3L1"/>
<keyword evidence="3" id="KW-1185">Reference proteome</keyword>
<feature type="compositionally biased region" description="Polar residues" evidence="1">
    <location>
        <begin position="1"/>
        <end position="13"/>
    </location>
</feature>
<accession>A0A4Z2H3L1</accession>
<evidence type="ECO:0000313" key="2">
    <source>
        <dbReference type="EMBL" id="TNN60060.1"/>
    </source>
</evidence>
<protein>
    <submittedName>
        <fullName evidence="2">Uncharacterized protein</fullName>
    </submittedName>
</protein>
<name>A0A4Z2H3L1_9TELE</name>
<dbReference type="EMBL" id="SRLO01000341">
    <property type="protein sequence ID" value="TNN60060.1"/>
    <property type="molecule type" value="Genomic_DNA"/>
</dbReference>
<gene>
    <name evidence="2" type="ORF">EYF80_029729</name>
</gene>
<feature type="region of interest" description="Disordered" evidence="1">
    <location>
        <begin position="75"/>
        <end position="94"/>
    </location>
</feature>
<evidence type="ECO:0000256" key="1">
    <source>
        <dbReference type="SAM" id="MobiDB-lite"/>
    </source>
</evidence>
<sequence length="124" mass="13681">MSTLTSSDGTGADQTDPRSTPLIPHMFTQRARSDKNAPFALVQHRDERAFDIPAPSPNLSPVSNNDLFIIRRFSSRSPVNTPPPPPPLYLKSTNETHFPRCRTDCAGGGRTVIISFVHHGITHH</sequence>
<organism evidence="2 3">
    <name type="scientific">Liparis tanakae</name>
    <name type="common">Tanaka's snailfish</name>
    <dbReference type="NCBI Taxonomy" id="230148"/>
    <lineage>
        <taxon>Eukaryota</taxon>
        <taxon>Metazoa</taxon>
        <taxon>Chordata</taxon>
        <taxon>Craniata</taxon>
        <taxon>Vertebrata</taxon>
        <taxon>Euteleostomi</taxon>
        <taxon>Actinopterygii</taxon>
        <taxon>Neopterygii</taxon>
        <taxon>Teleostei</taxon>
        <taxon>Neoteleostei</taxon>
        <taxon>Acanthomorphata</taxon>
        <taxon>Eupercaria</taxon>
        <taxon>Perciformes</taxon>
        <taxon>Cottioidei</taxon>
        <taxon>Cottales</taxon>
        <taxon>Liparidae</taxon>
        <taxon>Liparis</taxon>
    </lineage>
</organism>
<proteinExistence type="predicted"/>
<feature type="region of interest" description="Disordered" evidence="1">
    <location>
        <begin position="1"/>
        <end position="36"/>
    </location>
</feature>
<comment type="caution">
    <text evidence="2">The sequence shown here is derived from an EMBL/GenBank/DDBJ whole genome shotgun (WGS) entry which is preliminary data.</text>
</comment>
<dbReference type="Proteomes" id="UP000314294">
    <property type="component" value="Unassembled WGS sequence"/>
</dbReference>
<reference evidence="2 3" key="1">
    <citation type="submission" date="2019-03" db="EMBL/GenBank/DDBJ databases">
        <title>First draft genome of Liparis tanakae, snailfish: a comprehensive survey of snailfish specific genes.</title>
        <authorList>
            <person name="Kim W."/>
            <person name="Song I."/>
            <person name="Jeong J.-H."/>
            <person name="Kim D."/>
            <person name="Kim S."/>
            <person name="Ryu S."/>
            <person name="Song J.Y."/>
            <person name="Lee S.K."/>
        </authorList>
    </citation>
    <scope>NUCLEOTIDE SEQUENCE [LARGE SCALE GENOMIC DNA]</scope>
    <source>
        <tissue evidence="2">Muscle</tissue>
    </source>
</reference>